<evidence type="ECO:0000313" key="1">
    <source>
        <dbReference type="EMBL" id="KAK8481715.1"/>
    </source>
</evidence>
<evidence type="ECO:0000313" key="2">
    <source>
        <dbReference type="Proteomes" id="UP001396334"/>
    </source>
</evidence>
<protein>
    <submittedName>
        <fullName evidence="1">Uncharacterized protein</fullName>
    </submittedName>
</protein>
<organism evidence="1 2">
    <name type="scientific">Hibiscus sabdariffa</name>
    <name type="common">roselle</name>
    <dbReference type="NCBI Taxonomy" id="183260"/>
    <lineage>
        <taxon>Eukaryota</taxon>
        <taxon>Viridiplantae</taxon>
        <taxon>Streptophyta</taxon>
        <taxon>Embryophyta</taxon>
        <taxon>Tracheophyta</taxon>
        <taxon>Spermatophyta</taxon>
        <taxon>Magnoliopsida</taxon>
        <taxon>eudicotyledons</taxon>
        <taxon>Gunneridae</taxon>
        <taxon>Pentapetalae</taxon>
        <taxon>rosids</taxon>
        <taxon>malvids</taxon>
        <taxon>Malvales</taxon>
        <taxon>Malvaceae</taxon>
        <taxon>Malvoideae</taxon>
        <taxon>Hibiscus</taxon>
    </lineage>
</organism>
<gene>
    <name evidence="1" type="ORF">V6N11_055822</name>
</gene>
<dbReference type="Pfam" id="PF13456">
    <property type="entry name" value="RVT_3"/>
    <property type="match status" value="1"/>
</dbReference>
<sequence length="201" mass="22231">MLDESMSFIEAYIQEHDALGQMYTSSNVSHESNWQAPPEYVVKFNFDSSFDSSSRSATTGVVGQNNLGFIMAACSIPHRNVADAFVPEAYACRQAVLFAKESGFSRVIVEGDSLSVIKKLNSDEAERSTIYPIVHDIKVLSRDFSSISYCFARRGANNVAHVLAQEYRSNPGPCYWVEEAPAAATVASELDRRRLAQSQTL</sequence>
<dbReference type="Proteomes" id="UP001396334">
    <property type="component" value="Unassembled WGS sequence"/>
</dbReference>
<reference evidence="1 2" key="1">
    <citation type="journal article" date="2024" name="G3 (Bethesda)">
        <title>Genome assembly of Hibiscus sabdariffa L. provides insights into metabolisms of medicinal natural products.</title>
        <authorList>
            <person name="Kim T."/>
        </authorList>
    </citation>
    <scope>NUCLEOTIDE SEQUENCE [LARGE SCALE GENOMIC DNA]</scope>
    <source>
        <strain evidence="1">TK-2024</strain>
        <tissue evidence="1">Old leaves</tissue>
    </source>
</reference>
<dbReference type="CDD" id="cd06222">
    <property type="entry name" value="RNase_H_like"/>
    <property type="match status" value="1"/>
</dbReference>
<dbReference type="SUPFAM" id="SSF53098">
    <property type="entry name" value="Ribonuclease H-like"/>
    <property type="match status" value="1"/>
</dbReference>
<dbReference type="EMBL" id="JBBPBN010000864">
    <property type="protein sequence ID" value="KAK8481715.1"/>
    <property type="molecule type" value="Genomic_DNA"/>
</dbReference>
<dbReference type="PANTHER" id="PTHR47074:SF61">
    <property type="entry name" value="RNASE H TYPE-1 DOMAIN-CONTAINING PROTEIN"/>
    <property type="match status" value="1"/>
</dbReference>
<accession>A0ABR1ZM73</accession>
<dbReference type="InterPro" id="IPR002156">
    <property type="entry name" value="RNaseH_domain"/>
</dbReference>
<name>A0ABR1ZM73_9ROSI</name>
<proteinExistence type="predicted"/>
<dbReference type="InterPro" id="IPR052929">
    <property type="entry name" value="RNase_H-like_EbsB-rel"/>
</dbReference>
<dbReference type="Gene3D" id="3.30.420.10">
    <property type="entry name" value="Ribonuclease H-like superfamily/Ribonuclease H"/>
    <property type="match status" value="1"/>
</dbReference>
<keyword evidence="2" id="KW-1185">Reference proteome</keyword>
<dbReference type="InterPro" id="IPR044730">
    <property type="entry name" value="RNase_H-like_dom_plant"/>
</dbReference>
<dbReference type="InterPro" id="IPR036397">
    <property type="entry name" value="RNaseH_sf"/>
</dbReference>
<dbReference type="InterPro" id="IPR012337">
    <property type="entry name" value="RNaseH-like_sf"/>
</dbReference>
<dbReference type="PANTHER" id="PTHR47074">
    <property type="entry name" value="BNAC02G40300D PROTEIN"/>
    <property type="match status" value="1"/>
</dbReference>
<comment type="caution">
    <text evidence="1">The sequence shown here is derived from an EMBL/GenBank/DDBJ whole genome shotgun (WGS) entry which is preliminary data.</text>
</comment>